<dbReference type="GO" id="GO:0005524">
    <property type="term" value="F:ATP binding"/>
    <property type="evidence" value="ECO:0007669"/>
    <property type="project" value="UniProtKB-UniRule"/>
</dbReference>
<feature type="binding site" evidence="9">
    <location>
        <position position="44"/>
    </location>
    <ligand>
        <name>ATP</name>
        <dbReference type="ChEBI" id="CHEBI:30616"/>
    </ligand>
</feature>
<evidence type="ECO:0000313" key="11">
    <source>
        <dbReference type="EMBL" id="VEP17945.1"/>
    </source>
</evidence>
<dbReference type="Pfam" id="PF00069">
    <property type="entry name" value="Pkinase"/>
    <property type="match status" value="1"/>
</dbReference>
<dbReference type="InterPro" id="IPR011009">
    <property type="entry name" value="Kinase-like_dom_sf"/>
</dbReference>
<evidence type="ECO:0000256" key="2">
    <source>
        <dbReference type="ARBA" id="ARBA00022527"/>
    </source>
</evidence>
<evidence type="ECO:0000256" key="1">
    <source>
        <dbReference type="ARBA" id="ARBA00012513"/>
    </source>
</evidence>
<keyword evidence="2" id="KW-0723">Serine/threonine-protein kinase</keyword>
<dbReference type="SUPFAM" id="SSF56112">
    <property type="entry name" value="Protein kinase-like (PK-like)"/>
    <property type="match status" value="1"/>
</dbReference>
<evidence type="ECO:0000256" key="4">
    <source>
        <dbReference type="ARBA" id="ARBA00022741"/>
    </source>
</evidence>
<dbReference type="CDD" id="cd14014">
    <property type="entry name" value="STKc_PknB_like"/>
    <property type="match status" value="1"/>
</dbReference>
<dbReference type="InterPro" id="IPR000719">
    <property type="entry name" value="Prot_kinase_dom"/>
</dbReference>
<evidence type="ECO:0000259" key="10">
    <source>
        <dbReference type="PROSITE" id="PS50011"/>
    </source>
</evidence>
<dbReference type="RefSeq" id="WP_144867301.1">
    <property type="nucleotide sequence ID" value="NZ_LR213825.1"/>
</dbReference>
<dbReference type="EC" id="2.7.11.1" evidence="1"/>
<dbReference type="EMBL" id="CAACVJ010000623">
    <property type="protein sequence ID" value="VEP17945.1"/>
    <property type="molecule type" value="Genomic_DNA"/>
</dbReference>
<evidence type="ECO:0000256" key="5">
    <source>
        <dbReference type="ARBA" id="ARBA00022777"/>
    </source>
</evidence>
<dbReference type="OrthoDB" id="502205at2"/>
<dbReference type="InterPro" id="IPR017441">
    <property type="entry name" value="Protein_kinase_ATP_BS"/>
</dbReference>
<proteinExistence type="predicted"/>
<dbReference type="AlphaFoldDB" id="A0A563W2S5"/>
<name>A0A563W2S5_9CYAN</name>
<dbReference type="SMART" id="SM00220">
    <property type="entry name" value="S_TKc"/>
    <property type="match status" value="1"/>
</dbReference>
<dbReference type="PROSITE" id="PS00108">
    <property type="entry name" value="PROTEIN_KINASE_ST"/>
    <property type="match status" value="1"/>
</dbReference>
<protein>
    <recommendedName>
        <fullName evidence="1">non-specific serine/threonine protein kinase</fullName>
        <ecNumber evidence="1">2.7.11.1</ecNumber>
    </recommendedName>
</protein>
<comment type="catalytic activity">
    <reaction evidence="7">
        <text>L-threonyl-[protein] + ATP = O-phospho-L-threonyl-[protein] + ADP + H(+)</text>
        <dbReference type="Rhea" id="RHEA:46608"/>
        <dbReference type="Rhea" id="RHEA-COMP:11060"/>
        <dbReference type="Rhea" id="RHEA-COMP:11605"/>
        <dbReference type="ChEBI" id="CHEBI:15378"/>
        <dbReference type="ChEBI" id="CHEBI:30013"/>
        <dbReference type="ChEBI" id="CHEBI:30616"/>
        <dbReference type="ChEBI" id="CHEBI:61977"/>
        <dbReference type="ChEBI" id="CHEBI:456216"/>
        <dbReference type="EC" id="2.7.11.1"/>
    </reaction>
</comment>
<reference evidence="11 12" key="1">
    <citation type="submission" date="2019-01" db="EMBL/GenBank/DDBJ databases">
        <authorList>
            <person name="Brito A."/>
        </authorList>
    </citation>
    <scope>NUCLEOTIDE SEQUENCE [LARGE SCALE GENOMIC DNA]</scope>
    <source>
        <strain evidence="11">1</strain>
    </source>
</reference>
<organism evidence="11 12">
    <name type="scientific">Hyella patelloides LEGE 07179</name>
    <dbReference type="NCBI Taxonomy" id="945734"/>
    <lineage>
        <taxon>Bacteria</taxon>
        <taxon>Bacillati</taxon>
        <taxon>Cyanobacteriota</taxon>
        <taxon>Cyanophyceae</taxon>
        <taxon>Pleurocapsales</taxon>
        <taxon>Hyellaceae</taxon>
        <taxon>Hyella</taxon>
    </lineage>
</organism>
<evidence type="ECO:0000256" key="6">
    <source>
        <dbReference type="ARBA" id="ARBA00022840"/>
    </source>
</evidence>
<evidence type="ECO:0000256" key="7">
    <source>
        <dbReference type="ARBA" id="ARBA00047899"/>
    </source>
</evidence>
<comment type="catalytic activity">
    <reaction evidence="8">
        <text>L-seryl-[protein] + ATP = O-phospho-L-seryl-[protein] + ADP + H(+)</text>
        <dbReference type="Rhea" id="RHEA:17989"/>
        <dbReference type="Rhea" id="RHEA-COMP:9863"/>
        <dbReference type="Rhea" id="RHEA-COMP:11604"/>
        <dbReference type="ChEBI" id="CHEBI:15378"/>
        <dbReference type="ChEBI" id="CHEBI:29999"/>
        <dbReference type="ChEBI" id="CHEBI:30616"/>
        <dbReference type="ChEBI" id="CHEBI:83421"/>
        <dbReference type="ChEBI" id="CHEBI:456216"/>
        <dbReference type="EC" id="2.7.11.1"/>
    </reaction>
</comment>
<dbReference type="GO" id="GO:0004674">
    <property type="term" value="F:protein serine/threonine kinase activity"/>
    <property type="evidence" value="ECO:0007669"/>
    <property type="project" value="UniProtKB-KW"/>
</dbReference>
<dbReference type="PROSITE" id="PS50011">
    <property type="entry name" value="PROTEIN_KINASE_DOM"/>
    <property type="match status" value="1"/>
</dbReference>
<keyword evidence="6 9" id="KW-0067">ATP-binding</keyword>
<accession>A0A563W2S5</accession>
<dbReference type="PROSITE" id="PS00107">
    <property type="entry name" value="PROTEIN_KINASE_ATP"/>
    <property type="match status" value="1"/>
</dbReference>
<keyword evidence="3" id="KW-0808">Transferase</keyword>
<keyword evidence="4 9" id="KW-0547">Nucleotide-binding</keyword>
<keyword evidence="5 11" id="KW-0418">Kinase</keyword>
<evidence type="ECO:0000256" key="3">
    <source>
        <dbReference type="ARBA" id="ARBA00022679"/>
    </source>
</evidence>
<evidence type="ECO:0000256" key="8">
    <source>
        <dbReference type="ARBA" id="ARBA00048679"/>
    </source>
</evidence>
<gene>
    <name evidence="11" type="ORF">H1P_660035</name>
</gene>
<dbReference type="InterPro" id="IPR008271">
    <property type="entry name" value="Ser/Thr_kinase_AS"/>
</dbReference>
<dbReference type="PANTHER" id="PTHR24363">
    <property type="entry name" value="SERINE/THREONINE PROTEIN KINASE"/>
    <property type="match status" value="1"/>
</dbReference>
<dbReference type="Proteomes" id="UP000320055">
    <property type="component" value="Unassembled WGS sequence"/>
</dbReference>
<keyword evidence="12" id="KW-1185">Reference proteome</keyword>
<evidence type="ECO:0000256" key="9">
    <source>
        <dbReference type="PROSITE-ProRule" id="PRU10141"/>
    </source>
</evidence>
<evidence type="ECO:0000313" key="12">
    <source>
        <dbReference type="Proteomes" id="UP000320055"/>
    </source>
</evidence>
<dbReference type="Gene3D" id="1.10.510.10">
    <property type="entry name" value="Transferase(Phosphotransferase) domain 1"/>
    <property type="match status" value="1"/>
</dbReference>
<dbReference type="PANTHER" id="PTHR24363:SF0">
    <property type="entry name" value="SERINE_THREONINE KINASE LIKE DOMAIN CONTAINING 1"/>
    <property type="match status" value="1"/>
</dbReference>
<feature type="domain" description="Protein kinase" evidence="10">
    <location>
        <begin position="15"/>
        <end position="179"/>
    </location>
</feature>
<sequence length="179" mass="20763">MALQHKFGEIIADRYKIINILGEGNSGITYRVEDLQTKQQIALKAFSFQQMTEWKMMELFEREAQILKQLNHPAIPSYLDYFQVDTETEKTFYIAQQLAEGESLATLVTNGWRGDETEVKRIAIELLKILVYLHLQKPSVIHRDLKPHNIILGNDGKIFLVDFGAVKHTYTNFLKSSYR</sequence>